<proteinExistence type="predicted"/>
<evidence type="ECO:0000256" key="2">
    <source>
        <dbReference type="PROSITE-ProRule" id="PRU00335"/>
    </source>
</evidence>
<name>A0ABW4VYC4_9BACI</name>
<dbReference type="InterPro" id="IPR009057">
    <property type="entry name" value="Homeodomain-like_sf"/>
</dbReference>
<dbReference type="PROSITE" id="PS50977">
    <property type="entry name" value="HTH_TETR_2"/>
    <property type="match status" value="1"/>
</dbReference>
<accession>A0ABW4VYC4</accession>
<reference evidence="5" key="1">
    <citation type="journal article" date="2019" name="Int. J. Syst. Evol. Microbiol.">
        <title>The Global Catalogue of Microorganisms (GCM) 10K type strain sequencing project: providing services to taxonomists for standard genome sequencing and annotation.</title>
        <authorList>
            <consortium name="The Broad Institute Genomics Platform"/>
            <consortium name="The Broad Institute Genome Sequencing Center for Infectious Disease"/>
            <person name="Wu L."/>
            <person name="Ma J."/>
        </authorList>
    </citation>
    <scope>NUCLEOTIDE SEQUENCE [LARGE SCALE GENOMIC DNA]</scope>
    <source>
        <strain evidence="5">R28</strain>
    </source>
</reference>
<evidence type="ECO:0000256" key="1">
    <source>
        <dbReference type="ARBA" id="ARBA00023125"/>
    </source>
</evidence>
<evidence type="ECO:0000313" key="4">
    <source>
        <dbReference type="EMBL" id="MFD2043302.1"/>
    </source>
</evidence>
<gene>
    <name evidence="4" type="ORF">ACFSJF_03265</name>
</gene>
<comment type="caution">
    <text evidence="4">The sequence shown here is derived from an EMBL/GenBank/DDBJ whole genome shotgun (WGS) entry which is preliminary data.</text>
</comment>
<dbReference type="Gene3D" id="1.10.357.10">
    <property type="entry name" value="Tetracycline Repressor, domain 2"/>
    <property type="match status" value="1"/>
</dbReference>
<dbReference type="SUPFAM" id="SSF46689">
    <property type="entry name" value="Homeodomain-like"/>
    <property type="match status" value="1"/>
</dbReference>
<dbReference type="SUPFAM" id="SSF48498">
    <property type="entry name" value="Tetracyclin repressor-like, C-terminal domain"/>
    <property type="match status" value="1"/>
</dbReference>
<dbReference type="InterPro" id="IPR023772">
    <property type="entry name" value="DNA-bd_HTH_TetR-type_CS"/>
</dbReference>
<feature type="DNA-binding region" description="H-T-H motif" evidence="2">
    <location>
        <begin position="47"/>
        <end position="66"/>
    </location>
</feature>
<dbReference type="PANTHER" id="PTHR30328">
    <property type="entry name" value="TRANSCRIPTIONAL REPRESSOR"/>
    <property type="match status" value="1"/>
</dbReference>
<evidence type="ECO:0000259" key="3">
    <source>
        <dbReference type="PROSITE" id="PS50977"/>
    </source>
</evidence>
<dbReference type="RefSeq" id="WP_377555030.1">
    <property type="nucleotide sequence ID" value="NZ_JBHUHQ010000006.1"/>
</dbReference>
<dbReference type="InterPro" id="IPR050109">
    <property type="entry name" value="HTH-type_TetR-like_transc_reg"/>
</dbReference>
<dbReference type="Proteomes" id="UP001597383">
    <property type="component" value="Unassembled WGS sequence"/>
</dbReference>
<dbReference type="PANTHER" id="PTHR30328:SF54">
    <property type="entry name" value="HTH-TYPE TRANSCRIPTIONAL REPRESSOR SCO4008"/>
    <property type="match status" value="1"/>
</dbReference>
<dbReference type="PROSITE" id="PS01081">
    <property type="entry name" value="HTH_TETR_1"/>
    <property type="match status" value="1"/>
</dbReference>
<dbReference type="EMBL" id="JBHUHQ010000006">
    <property type="protein sequence ID" value="MFD2043302.1"/>
    <property type="molecule type" value="Genomic_DNA"/>
</dbReference>
<dbReference type="Gene3D" id="1.10.10.60">
    <property type="entry name" value="Homeodomain-like"/>
    <property type="match status" value="1"/>
</dbReference>
<sequence length="227" mass="27279">MECTNRLLKRGEWKINQTFNNLDIEKQERIINAALLEFAENGFEKASTNRIVKSAGIGKGMLFYYFKNKKELYLYLVEYSLDIILKEFIGKIDTNETDFIERLRQIAKIKFENNQRYPSVLSFLGNIFIQEEWEVSENLKQRYEEMMNIRHSILYDNVDTSIFRSDVDTEKAYKLIKWSIEGYQNELINQFKEKNLATTNMDPYWDEFYDYLEVLKTIFYKKEEGTE</sequence>
<evidence type="ECO:0000313" key="5">
    <source>
        <dbReference type="Proteomes" id="UP001597383"/>
    </source>
</evidence>
<protein>
    <submittedName>
        <fullName evidence="4">TetR/AcrR family transcriptional regulator</fullName>
    </submittedName>
</protein>
<dbReference type="InterPro" id="IPR036271">
    <property type="entry name" value="Tet_transcr_reg_TetR-rel_C_sf"/>
</dbReference>
<dbReference type="InterPro" id="IPR001647">
    <property type="entry name" value="HTH_TetR"/>
</dbReference>
<organism evidence="4 5">
    <name type="scientific">Ornithinibacillus salinisoli</name>
    <dbReference type="NCBI Taxonomy" id="1848459"/>
    <lineage>
        <taxon>Bacteria</taxon>
        <taxon>Bacillati</taxon>
        <taxon>Bacillota</taxon>
        <taxon>Bacilli</taxon>
        <taxon>Bacillales</taxon>
        <taxon>Bacillaceae</taxon>
        <taxon>Ornithinibacillus</taxon>
    </lineage>
</organism>
<keyword evidence="1 2" id="KW-0238">DNA-binding</keyword>
<keyword evidence="5" id="KW-1185">Reference proteome</keyword>
<dbReference type="Pfam" id="PF00440">
    <property type="entry name" value="TetR_N"/>
    <property type="match status" value="1"/>
</dbReference>
<dbReference type="PRINTS" id="PR00455">
    <property type="entry name" value="HTHTETR"/>
</dbReference>
<feature type="domain" description="HTH tetR-type" evidence="3">
    <location>
        <begin position="24"/>
        <end position="84"/>
    </location>
</feature>